<dbReference type="InterPro" id="IPR043129">
    <property type="entry name" value="ATPase_NBD"/>
</dbReference>
<dbReference type="Pfam" id="PF17989">
    <property type="entry name" value="ALP_N"/>
    <property type="match status" value="1"/>
</dbReference>
<dbReference type="OrthoDB" id="143284at2"/>
<dbReference type="Gene3D" id="3.30.420.40">
    <property type="match status" value="2"/>
</dbReference>
<dbReference type="SUPFAM" id="SSF53067">
    <property type="entry name" value="Actin-like ATPase domain"/>
    <property type="match status" value="2"/>
</dbReference>
<accession>A0A1P8UFM2</accession>
<dbReference type="InterPro" id="IPR040607">
    <property type="entry name" value="ALP_N"/>
</dbReference>
<sequence length="320" mass="34834">MYVIALDIGYGNNKRAIGHDADASPRLDQWPSVIAPERTRHLSVNGDAGSGRLVRFNNKGWLVGVDLEEPGAQDVLHEDYVGSDDWLIHLLAGLQGIPTGAQVLLVVGLPVDEWMLGAHNEKLRSACERGAKEAGINLKAIKIVPQPLGAFVDANARCDGLLVKRRVLVVDPGRYTLDWTLFVNGKLNSEGSGSDRRGAVSRIIEGVAREIQTGFGAKVGYGRIRKALEDDGVIVIRGQQVDCKNLIQGVSAQVVDEAMSRIRETLRVEDDVDRIVLAGGGARFYQPRLEETFGADLLDVAPRPVQANVRGYWLYGSHSV</sequence>
<keyword evidence="4" id="KW-1185">Reference proteome</keyword>
<dbReference type="EMBL" id="CP019434">
    <property type="protein sequence ID" value="APZ42591.1"/>
    <property type="molecule type" value="Genomic_DNA"/>
</dbReference>
<protein>
    <submittedName>
        <fullName evidence="3">Uncharacterized protein</fullName>
    </submittedName>
</protein>
<proteinExistence type="predicted"/>
<feature type="domain" description="Actin homologue MreB-like C-terminal" evidence="2">
    <location>
        <begin position="169"/>
        <end position="291"/>
    </location>
</feature>
<dbReference type="RefSeq" id="WP_076836245.1">
    <property type="nucleotide sequence ID" value="NZ_CP019434.1"/>
</dbReference>
<dbReference type="Proteomes" id="UP000243807">
    <property type="component" value="Chromosome"/>
</dbReference>
<feature type="domain" description="Actin-like protein N-terminal" evidence="1">
    <location>
        <begin position="5"/>
        <end position="149"/>
    </location>
</feature>
<evidence type="ECO:0000259" key="2">
    <source>
        <dbReference type="Pfam" id="PF21522"/>
    </source>
</evidence>
<reference evidence="3 4" key="1">
    <citation type="submission" date="2017-01" db="EMBL/GenBank/DDBJ databases">
        <title>Draft sequence of Acidihalobacter ferrooxidans strain DSM 14175 (strain V8).</title>
        <authorList>
            <person name="Khaleque H.N."/>
            <person name="Ramsay J.P."/>
            <person name="Murphy R.J.T."/>
            <person name="Kaksonen A.H."/>
            <person name="Boxall N.J."/>
            <person name="Watkin E.L.J."/>
        </authorList>
    </citation>
    <scope>NUCLEOTIDE SEQUENCE [LARGE SCALE GENOMIC DNA]</scope>
    <source>
        <strain evidence="3 4">V8</strain>
    </source>
</reference>
<evidence type="ECO:0000259" key="1">
    <source>
        <dbReference type="Pfam" id="PF17989"/>
    </source>
</evidence>
<dbReference type="STRING" id="1765967.BW247_05345"/>
<dbReference type="KEGG" id="afy:BW247_05345"/>
<name>A0A1P8UFM2_9GAMM</name>
<evidence type="ECO:0000313" key="4">
    <source>
        <dbReference type="Proteomes" id="UP000243807"/>
    </source>
</evidence>
<dbReference type="Pfam" id="PF21522">
    <property type="entry name" value="MreB-like_C"/>
    <property type="match status" value="1"/>
</dbReference>
<dbReference type="InterPro" id="IPR049067">
    <property type="entry name" value="MreB-like_C"/>
</dbReference>
<evidence type="ECO:0000313" key="3">
    <source>
        <dbReference type="EMBL" id="APZ42591.1"/>
    </source>
</evidence>
<organism evidence="3 4">
    <name type="scientific">Acidihalobacter ferrooxydans</name>
    <dbReference type="NCBI Taxonomy" id="1765967"/>
    <lineage>
        <taxon>Bacteria</taxon>
        <taxon>Pseudomonadati</taxon>
        <taxon>Pseudomonadota</taxon>
        <taxon>Gammaproteobacteria</taxon>
        <taxon>Chromatiales</taxon>
        <taxon>Ectothiorhodospiraceae</taxon>
        <taxon>Acidihalobacter</taxon>
    </lineage>
</organism>
<dbReference type="AlphaFoldDB" id="A0A1P8UFM2"/>
<gene>
    <name evidence="3" type="ORF">BW247_05345</name>
</gene>